<dbReference type="InterPro" id="IPR008988">
    <property type="entry name" value="Transcriptional_repressor_C"/>
</dbReference>
<dbReference type="PATRIC" id="fig|1267766.3.peg.2986"/>
<dbReference type="SMART" id="SM00899">
    <property type="entry name" value="FeoA"/>
    <property type="match status" value="1"/>
</dbReference>
<dbReference type="InterPro" id="IPR038157">
    <property type="entry name" value="FeoA_core_dom"/>
</dbReference>
<sequence>MVTSAMTLDMLPPLHRAEIISVDWSRLDPEEGKRLRALGIDAGARVAVAHRGIFGGRDPIALIVGRMTIALRRAHAAAMTVEEI</sequence>
<dbReference type="SUPFAM" id="SSF50037">
    <property type="entry name" value="C-terminal domain of transcriptional repressors"/>
    <property type="match status" value="1"/>
</dbReference>
<protein>
    <submittedName>
        <fullName evidence="2">FeoA domain protein</fullName>
    </submittedName>
</protein>
<gene>
    <name evidence="2" type="ORF">WYH_02949</name>
</gene>
<dbReference type="GO" id="GO:0046914">
    <property type="term" value="F:transition metal ion binding"/>
    <property type="evidence" value="ECO:0007669"/>
    <property type="project" value="InterPro"/>
</dbReference>
<dbReference type="STRING" id="1267766.WYH_02949"/>
<dbReference type="Pfam" id="PF04023">
    <property type="entry name" value="FeoA"/>
    <property type="match status" value="1"/>
</dbReference>
<dbReference type="Gene3D" id="2.30.30.90">
    <property type="match status" value="1"/>
</dbReference>
<reference evidence="2" key="1">
    <citation type="submission" date="2015-05" db="EMBL/GenBank/DDBJ databases">
        <title>The complete genome of Altererythrobacter atlanticus strain 26DY36.</title>
        <authorList>
            <person name="Wu Y.-H."/>
            <person name="Cheng H."/>
            <person name="Wu X.-W."/>
        </authorList>
    </citation>
    <scope>NUCLEOTIDE SEQUENCE [LARGE SCALE GENOMIC DNA]</scope>
    <source>
        <strain evidence="2">26DY36</strain>
    </source>
</reference>
<dbReference type="KEGG" id="aay:WYH_02949"/>
<name>A0A0F7KYS9_9SPHN</name>
<dbReference type="AlphaFoldDB" id="A0A0F7KYS9"/>
<evidence type="ECO:0000313" key="3">
    <source>
        <dbReference type="Proteomes" id="UP000034392"/>
    </source>
</evidence>
<dbReference type="Proteomes" id="UP000034392">
    <property type="component" value="Chromosome"/>
</dbReference>
<organism evidence="2 3">
    <name type="scientific">Croceibacterium atlanticum</name>
    <dbReference type="NCBI Taxonomy" id="1267766"/>
    <lineage>
        <taxon>Bacteria</taxon>
        <taxon>Pseudomonadati</taxon>
        <taxon>Pseudomonadota</taxon>
        <taxon>Alphaproteobacteria</taxon>
        <taxon>Sphingomonadales</taxon>
        <taxon>Erythrobacteraceae</taxon>
        <taxon>Croceibacterium</taxon>
    </lineage>
</organism>
<feature type="domain" description="Ferrous iron transporter FeoA-like" evidence="1">
    <location>
        <begin position="6"/>
        <end position="83"/>
    </location>
</feature>
<dbReference type="InterPro" id="IPR007167">
    <property type="entry name" value="Fe-transptr_FeoA-like"/>
</dbReference>
<proteinExistence type="predicted"/>
<keyword evidence="3" id="KW-1185">Reference proteome</keyword>
<evidence type="ECO:0000259" key="1">
    <source>
        <dbReference type="SMART" id="SM00899"/>
    </source>
</evidence>
<evidence type="ECO:0000313" key="2">
    <source>
        <dbReference type="EMBL" id="AKH43975.1"/>
    </source>
</evidence>
<accession>A0A0F7KYS9</accession>
<dbReference type="EMBL" id="CP011452">
    <property type="protein sequence ID" value="AKH43975.1"/>
    <property type="molecule type" value="Genomic_DNA"/>
</dbReference>